<proteinExistence type="predicted"/>
<organism evidence="2 3">
    <name type="scientific">Ectopseudomonas mendocina</name>
    <name type="common">Pseudomonas mendocina</name>
    <dbReference type="NCBI Taxonomy" id="300"/>
    <lineage>
        <taxon>Bacteria</taxon>
        <taxon>Pseudomonadati</taxon>
        <taxon>Pseudomonadota</taxon>
        <taxon>Gammaproteobacteria</taxon>
        <taxon>Pseudomonadales</taxon>
        <taxon>Pseudomonadaceae</taxon>
        <taxon>Ectopseudomonas</taxon>
    </lineage>
</organism>
<protein>
    <submittedName>
        <fullName evidence="2">CsiV family protein</fullName>
    </submittedName>
</protein>
<gene>
    <name evidence="2" type="ORF">WG219_07900</name>
</gene>
<keyword evidence="3" id="KW-1185">Reference proteome</keyword>
<dbReference type="EMBL" id="CP148074">
    <property type="protein sequence ID" value="WXL27366.1"/>
    <property type="molecule type" value="Genomic_DNA"/>
</dbReference>
<name>A0ABZ2RRQ2_ECTME</name>
<evidence type="ECO:0000256" key="1">
    <source>
        <dbReference type="SAM" id="SignalP"/>
    </source>
</evidence>
<dbReference type="Proteomes" id="UP001476583">
    <property type="component" value="Chromosome"/>
</dbReference>
<reference evidence="2 3" key="1">
    <citation type="submission" date="2024-03" db="EMBL/GenBank/DDBJ databases">
        <title>Complete genome of BD2.</title>
        <authorList>
            <person name="Cao G."/>
        </authorList>
    </citation>
    <scope>NUCLEOTIDE SEQUENCE [LARGE SCALE GENOMIC DNA]</scope>
    <source>
        <strain evidence="2 3">BD2</strain>
    </source>
</reference>
<sequence length="179" mass="19835">MRALRSLALLVLPLLCLFSVTTVHAEGLYLVETIVFRQSGQVIPSTQQVPDDWMGSARMFDSSISRVSTLNDEASKLTPENGYEILLHKAWEQSISSADTSIAITEGQGQFGHFPVQGTITLREKRPVELSTDIWINRFDDHGSITESERLKQTSRLSVGELTYLDGGGIGMLIRVRAL</sequence>
<accession>A0ABZ2RRQ2</accession>
<evidence type="ECO:0000313" key="2">
    <source>
        <dbReference type="EMBL" id="WXL27366.1"/>
    </source>
</evidence>
<keyword evidence="1" id="KW-0732">Signal</keyword>
<feature type="chain" id="PRO_5046370977" evidence="1">
    <location>
        <begin position="26"/>
        <end position="179"/>
    </location>
</feature>
<dbReference type="InterPro" id="IPR021241">
    <property type="entry name" value="CsiV"/>
</dbReference>
<dbReference type="Pfam" id="PF10972">
    <property type="entry name" value="CsiV"/>
    <property type="match status" value="1"/>
</dbReference>
<feature type="signal peptide" evidence="1">
    <location>
        <begin position="1"/>
        <end position="25"/>
    </location>
</feature>
<evidence type="ECO:0000313" key="3">
    <source>
        <dbReference type="Proteomes" id="UP001476583"/>
    </source>
</evidence>